<gene>
    <name evidence="2" type="ORF">CROQUDRAFT_20087</name>
</gene>
<dbReference type="Pfam" id="PF03033">
    <property type="entry name" value="Glyco_transf_28"/>
    <property type="match status" value="1"/>
</dbReference>
<dbReference type="PANTHER" id="PTHR48050">
    <property type="entry name" value="STEROL 3-BETA-GLUCOSYLTRANSFERASE"/>
    <property type="match status" value="1"/>
</dbReference>
<protein>
    <recommendedName>
        <fullName evidence="1">Glycosyltransferase family 28 N-terminal domain-containing protein</fullName>
    </recommendedName>
</protein>
<dbReference type="AlphaFoldDB" id="A0A9P6NK25"/>
<dbReference type="Gene3D" id="3.40.50.2000">
    <property type="entry name" value="Glycogen Phosphorylase B"/>
    <property type="match status" value="1"/>
</dbReference>
<feature type="domain" description="Glycosyltransferase family 28 N-terminal" evidence="1">
    <location>
        <begin position="11"/>
        <end position="53"/>
    </location>
</feature>
<dbReference type="GO" id="GO:0005975">
    <property type="term" value="P:carbohydrate metabolic process"/>
    <property type="evidence" value="ECO:0007669"/>
    <property type="project" value="InterPro"/>
</dbReference>
<dbReference type="Proteomes" id="UP000886653">
    <property type="component" value="Unassembled WGS sequence"/>
</dbReference>
<keyword evidence="3" id="KW-1185">Reference proteome</keyword>
<feature type="non-terminal residue" evidence="2">
    <location>
        <position position="55"/>
    </location>
</feature>
<dbReference type="PANTHER" id="PTHR48050:SF25">
    <property type="entry name" value="STEROL 3-BETA-GLUCOSYLTRANSFERASE"/>
    <property type="match status" value="1"/>
</dbReference>
<dbReference type="InterPro" id="IPR050426">
    <property type="entry name" value="Glycosyltransferase_28"/>
</dbReference>
<dbReference type="OrthoDB" id="2506681at2759"/>
<proteinExistence type="predicted"/>
<evidence type="ECO:0000313" key="2">
    <source>
        <dbReference type="EMBL" id="KAG0145010.1"/>
    </source>
</evidence>
<dbReference type="GO" id="GO:0016125">
    <property type="term" value="P:sterol metabolic process"/>
    <property type="evidence" value="ECO:0007669"/>
    <property type="project" value="TreeGrafter"/>
</dbReference>
<dbReference type="SUPFAM" id="SSF53756">
    <property type="entry name" value="UDP-Glycosyltransferase/glycogen phosphorylase"/>
    <property type="match status" value="1"/>
</dbReference>
<dbReference type="GO" id="GO:0016758">
    <property type="term" value="F:hexosyltransferase activity"/>
    <property type="evidence" value="ECO:0007669"/>
    <property type="project" value="InterPro"/>
</dbReference>
<sequence>WFDQMLEGAFEVFKDQDLLIEAPSVMCGMHIAEKLNIPFFRAFTMPWTPTNKYPH</sequence>
<feature type="non-terminal residue" evidence="2">
    <location>
        <position position="1"/>
    </location>
</feature>
<accession>A0A9P6NK25</accession>
<comment type="caution">
    <text evidence="2">The sequence shown here is derived from an EMBL/GenBank/DDBJ whole genome shotgun (WGS) entry which is preliminary data.</text>
</comment>
<dbReference type="EMBL" id="MU167284">
    <property type="protein sequence ID" value="KAG0145010.1"/>
    <property type="molecule type" value="Genomic_DNA"/>
</dbReference>
<dbReference type="GO" id="GO:0008194">
    <property type="term" value="F:UDP-glycosyltransferase activity"/>
    <property type="evidence" value="ECO:0007669"/>
    <property type="project" value="TreeGrafter"/>
</dbReference>
<evidence type="ECO:0000259" key="1">
    <source>
        <dbReference type="Pfam" id="PF03033"/>
    </source>
</evidence>
<organism evidence="2 3">
    <name type="scientific">Cronartium quercuum f. sp. fusiforme G11</name>
    <dbReference type="NCBI Taxonomy" id="708437"/>
    <lineage>
        <taxon>Eukaryota</taxon>
        <taxon>Fungi</taxon>
        <taxon>Dikarya</taxon>
        <taxon>Basidiomycota</taxon>
        <taxon>Pucciniomycotina</taxon>
        <taxon>Pucciniomycetes</taxon>
        <taxon>Pucciniales</taxon>
        <taxon>Coleosporiaceae</taxon>
        <taxon>Cronartium</taxon>
    </lineage>
</organism>
<dbReference type="InterPro" id="IPR004276">
    <property type="entry name" value="GlycoTrans_28_N"/>
</dbReference>
<reference evidence="2" key="1">
    <citation type="submission" date="2013-11" db="EMBL/GenBank/DDBJ databases">
        <title>Genome sequence of the fusiform rust pathogen reveals effectors for host alternation and coevolution with pine.</title>
        <authorList>
            <consortium name="DOE Joint Genome Institute"/>
            <person name="Smith K."/>
            <person name="Pendleton A."/>
            <person name="Kubisiak T."/>
            <person name="Anderson C."/>
            <person name="Salamov A."/>
            <person name="Aerts A."/>
            <person name="Riley R."/>
            <person name="Clum A."/>
            <person name="Lindquist E."/>
            <person name="Ence D."/>
            <person name="Campbell M."/>
            <person name="Kronenberg Z."/>
            <person name="Feau N."/>
            <person name="Dhillon B."/>
            <person name="Hamelin R."/>
            <person name="Burleigh J."/>
            <person name="Smith J."/>
            <person name="Yandell M."/>
            <person name="Nelson C."/>
            <person name="Grigoriev I."/>
            <person name="Davis J."/>
        </authorList>
    </citation>
    <scope>NUCLEOTIDE SEQUENCE</scope>
    <source>
        <strain evidence="2">G11</strain>
    </source>
</reference>
<evidence type="ECO:0000313" key="3">
    <source>
        <dbReference type="Proteomes" id="UP000886653"/>
    </source>
</evidence>
<name>A0A9P6NK25_9BASI</name>